<feature type="transmembrane region" description="Helical" evidence="2">
    <location>
        <begin position="215"/>
        <end position="236"/>
    </location>
</feature>
<evidence type="ECO:0000313" key="4">
    <source>
        <dbReference type="Proteomes" id="UP000186455"/>
    </source>
</evidence>
<evidence type="ECO:0000256" key="2">
    <source>
        <dbReference type="SAM" id="Phobius"/>
    </source>
</evidence>
<keyword evidence="2" id="KW-0812">Transmembrane</keyword>
<feature type="transmembrane region" description="Helical" evidence="2">
    <location>
        <begin position="570"/>
        <end position="590"/>
    </location>
</feature>
<protein>
    <submittedName>
        <fullName evidence="3">Uncharacterized protein</fullName>
    </submittedName>
</protein>
<proteinExistence type="predicted"/>
<accession>A0A1Q4VCK4</accession>
<feature type="transmembrane region" description="Helical" evidence="2">
    <location>
        <begin position="664"/>
        <end position="685"/>
    </location>
</feature>
<feature type="transmembrane region" description="Helical" evidence="2">
    <location>
        <begin position="281"/>
        <end position="309"/>
    </location>
</feature>
<keyword evidence="4" id="KW-1185">Reference proteome</keyword>
<dbReference type="AlphaFoldDB" id="A0A1Q4VCK4"/>
<comment type="caution">
    <text evidence="3">The sequence shown here is derived from an EMBL/GenBank/DDBJ whole genome shotgun (WGS) entry which is preliminary data.</text>
</comment>
<feature type="compositionally biased region" description="Basic and acidic residues" evidence="1">
    <location>
        <begin position="401"/>
        <end position="419"/>
    </location>
</feature>
<reference evidence="3 4" key="1">
    <citation type="submission" date="2015-06" db="EMBL/GenBank/DDBJ databases">
        <title>Cloning and characterization of the uncialamcin biosynthetic gene cluster.</title>
        <authorList>
            <person name="Yan X."/>
            <person name="Huang T."/>
            <person name="Ge H."/>
            <person name="Shen B."/>
        </authorList>
    </citation>
    <scope>NUCLEOTIDE SEQUENCE [LARGE SCALE GENOMIC DNA]</scope>
    <source>
        <strain evidence="3 4">DCA2648</strain>
    </source>
</reference>
<dbReference type="STRING" id="1048205.AB852_01690"/>
<name>A0A1Q4VCK4_9ACTN</name>
<feature type="transmembrane region" description="Helical" evidence="2">
    <location>
        <begin position="167"/>
        <end position="187"/>
    </location>
</feature>
<organism evidence="3 4">
    <name type="scientific">Streptomyces uncialis</name>
    <dbReference type="NCBI Taxonomy" id="1048205"/>
    <lineage>
        <taxon>Bacteria</taxon>
        <taxon>Bacillati</taxon>
        <taxon>Actinomycetota</taxon>
        <taxon>Actinomycetes</taxon>
        <taxon>Kitasatosporales</taxon>
        <taxon>Streptomycetaceae</taxon>
        <taxon>Streptomyces</taxon>
    </lineage>
</organism>
<feature type="transmembrane region" description="Helical" evidence="2">
    <location>
        <begin position="242"/>
        <end position="269"/>
    </location>
</feature>
<evidence type="ECO:0000313" key="3">
    <source>
        <dbReference type="EMBL" id="OKH95558.1"/>
    </source>
</evidence>
<keyword evidence="2" id="KW-0472">Membrane</keyword>
<feature type="transmembrane region" description="Helical" evidence="2">
    <location>
        <begin position="611"/>
        <end position="631"/>
    </location>
</feature>
<dbReference type="EMBL" id="LFBV01000001">
    <property type="protein sequence ID" value="OKH95558.1"/>
    <property type="molecule type" value="Genomic_DNA"/>
</dbReference>
<keyword evidence="2" id="KW-1133">Transmembrane helix</keyword>
<gene>
    <name evidence="3" type="ORF">AB852_01690</name>
</gene>
<dbReference type="Proteomes" id="UP000186455">
    <property type="component" value="Unassembled WGS sequence"/>
</dbReference>
<sequence>MHAAVLAVATVLAFLVVSELDERTVLGHRAMLSVDRADGSTSGAGVVRALTEFADRHDTVIARSLPDLEDSEGRRHLYLAVGDRDSAAASWQRDGYPDFGQRVDTEVHPMTALGNRDPRGVYYLIGPGSEAAAVAEFGALGLSVTVAHPLAPSELWSVYTDGPLTDVFLTTALALVTLTGAGVLLSARSYGVLRLHGLSLTGAFLRDLRQLRRSWLISAGLLTVLVAVALGFLNGWARTGLYAAVAVGIAAVLGLTVLAAHAAALALVFRTALPGSLKGEVPVRAVTLTAYAVRIPALLLVVGLVGSVVTAGGDLLERREVWKAYARTGDATGVRITGSVSFDDLPGMERAMGRRLHQADREGKVVMAGRLPLGNLAGADVPGELLVVNEAFLAEQPLHAPDGHRHQPDTHKDATDGKSGESGGGKVRLLVPEALGGSLPRLLERTPSILRPADPGRVPRSDIETRLLRDGQRVFTYTPGDRARDGSGEDRSFVRDPVVLVVPAASGHLTEVNYYAFATRNQLFFPDPADIHDILREDESMRTYIAALLPVKQKAAVATAEAARTFRLQLFELLAGTAVLLITAVGVCAVHTRSHARTVLVRHLVGWPFPATHRTLLAVEAAVLLLLAGWLPARIAWENQELSGYTARGIPPPRPLAEITGTDVVTTAGLAVTSLGVLFCALVLFHRRIVREGIGASRVPVLPRPLRKPSGARSRT</sequence>
<feature type="region of interest" description="Disordered" evidence="1">
    <location>
        <begin position="399"/>
        <end position="426"/>
    </location>
</feature>
<evidence type="ECO:0000256" key="1">
    <source>
        <dbReference type="SAM" id="MobiDB-lite"/>
    </source>
</evidence>